<reference evidence="3" key="1">
    <citation type="submission" date="2016-10" db="EMBL/GenBank/DDBJ databases">
        <authorList>
            <person name="Varghese N."/>
            <person name="Submissions S."/>
        </authorList>
    </citation>
    <scope>NUCLEOTIDE SEQUENCE [LARGE SCALE GENOMIC DNA]</scope>
    <source>
        <strain evidence="3">DSM 22251</strain>
    </source>
</reference>
<dbReference type="PANTHER" id="PTHR43179:SF10">
    <property type="entry name" value="GLYCOSYL TRANSFERASE"/>
    <property type="match status" value="1"/>
</dbReference>
<feature type="domain" description="Glycosyltransferase 2-like" evidence="1">
    <location>
        <begin position="7"/>
        <end position="189"/>
    </location>
</feature>
<evidence type="ECO:0000313" key="2">
    <source>
        <dbReference type="EMBL" id="SFJ09843.1"/>
    </source>
</evidence>
<name>A0A1I3NKL4_9FLAO</name>
<dbReference type="RefSeq" id="WP_089820295.1">
    <property type="nucleotide sequence ID" value="NZ_FORQ01000004.1"/>
</dbReference>
<protein>
    <recommendedName>
        <fullName evidence="1">Glycosyltransferase 2-like domain-containing protein</fullName>
    </recommendedName>
</protein>
<keyword evidence="3" id="KW-1185">Reference proteome</keyword>
<dbReference type="Proteomes" id="UP000242560">
    <property type="component" value="Unassembled WGS sequence"/>
</dbReference>
<dbReference type="EMBL" id="FORQ01000004">
    <property type="protein sequence ID" value="SFJ09843.1"/>
    <property type="molecule type" value="Genomic_DNA"/>
</dbReference>
<organism evidence="2 3">
    <name type="scientific">Kaistella treverensis</name>
    <dbReference type="NCBI Taxonomy" id="631455"/>
    <lineage>
        <taxon>Bacteria</taxon>
        <taxon>Pseudomonadati</taxon>
        <taxon>Bacteroidota</taxon>
        <taxon>Flavobacteriia</taxon>
        <taxon>Flavobacteriales</taxon>
        <taxon>Weeksellaceae</taxon>
        <taxon>Chryseobacterium group</taxon>
        <taxon>Kaistella</taxon>
    </lineage>
</organism>
<dbReference type="AlphaFoldDB" id="A0A1I3NKL4"/>
<evidence type="ECO:0000259" key="1">
    <source>
        <dbReference type="Pfam" id="PF00535"/>
    </source>
</evidence>
<dbReference type="PANTHER" id="PTHR43179">
    <property type="entry name" value="RHAMNOSYLTRANSFERASE WBBL"/>
    <property type="match status" value="1"/>
</dbReference>
<sequence length="272" mass="31727">MLVTASIVCYKNDRKIILDSILSFINSETTFPVFLFLIDNSPTDELKTLINHPNIEYISNPSNPGFGPAHNIAIKMAISAGSKYHFVLNPDVSFQNDIIAPMLKFMEENTKVGMLMPQILYEDGSIQNLPKLLPSPMDVLMRKIKAPKFYYKPFIDKYELRFVEKSRIYNAPILSGCFTMLRVAAIKEVGMYDDRFFMYFEDWDLSRRMYQKYQTVYFPLVSVVHGYESGANKNKRLFKIFIRSGIAYFNKWGWIFDKNRNEINKTTLSQFK</sequence>
<evidence type="ECO:0000313" key="3">
    <source>
        <dbReference type="Proteomes" id="UP000242560"/>
    </source>
</evidence>
<accession>A0A1I3NKL4</accession>
<dbReference type="Pfam" id="PF00535">
    <property type="entry name" value="Glycos_transf_2"/>
    <property type="match status" value="1"/>
</dbReference>
<dbReference type="SUPFAM" id="SSF53448">
    <property type="entry name" value="Nucleotide-diphospho-sugar transferases"/>
    <property type="match status" value="1"/>
</dbReference>
<dbReference type="InterPro" id="IPR001173">
    <property type="entry name" value="Glyco_trans_2-like"/>
</dbReference>
<proteinExistence type="predicted"/>
<dbReference type="InterPro" id="IPR029044">
    <property type="entry name" value="Nucleotide-diphossugar_trans"/>
</dbReference>
<dbReference type="Gene3D" id="3.90.550.10">
    <property type="entry name" value="Spore Coat Polysaccharide Biosynthesis Protein SpsA, Chain A"/>
    <property type="match status" value="1"/>
</dbReference>
<gene>
    <name evidence="2" type="ORF">SAMN05421638_2147</name>
</gene>